<sequence length="93" mass="9859">MVDLDAVRQSPIGELVPISGTDPWTMKTWEYWAYVPDPLQQLPVLTPRALALSAKAGAAVARLDELTCPPIAMKPETVAAIGSLPSTGSIGML</sequence>
<reference evidence="1 2" key="1">
    <citation type="journal article" date="2019" name="Emerg. Microbes Infect.">
        <title>Comprehensive subspecies identification of 175 nontuberculous mycobacteria species based on 7547 genomic profiles.</title>
        <authorList>
            <person name="Matsumoto Y."/>
            <person name="Kinjo T."/>
            <person name="Motooka D."/>
            <person name="Nabeya D."/>
            <person name="Jung N."/>
            <person name="Uechi K."/>
            <person name="Horii T."/>
            <person name="Iida T."/>
            <person name="Fujita J."/>
            <person name="Nakamura S."/>
        </authorList>
    </citation>
    <scope>NUCLEOTIDE SEQUENCE [LARGE SCALE GENOMIC DNA]</scope>
    <source>
        <strain evidence="1 2">JCM 12687</strain>
    </source>
</reference>
<evidence type="ECO:0000313" key="1">
    <source>
        <dbReference type="EMBL" id="BBZ11548.1"/>
    </source>
</evidence>
<protein>
    <submittedName>
        <fullName evidence="1">Uncharacterized protein</fullName>
    </submittedName>
</protein>
<evidence type="ECO:0000313" key="2">
    <source>
        <dbReference type="Proteomes" id="UP000467379"/>
    </source>
</evidence>
<dbReference type="EMBL" id="AP022606">
    <property type="protein sequence ID" value="BBZ11548.1"/>
    <property type="molecule type" value="Genomic_DNA"/>
</dbReference>
<proteinExistence type="predicted"/>
<keyword evidence="2" id="KW-1185">Reference proteome</keyword>
<name>A0ABN6B4R7_9MYCO</name>
<gene>
    <name evidence="1" type="ORF">MBRA_17430</name>
</gene>
<accession>A0ABN6B4R7</accession>
<organism evidence="1 2">
    <name type="scientific">Mycobacterium branderi</name>
    <dbReference type="NCBI Taxonomy" id="43348"/>
    <lineage>
        <taxon>Bacteria</taxon>
        <taxon>Bacillati</taxon>
        <taxon>Actinomycetota</taxon>
        <taxon>Actinomycetes</taxon>
        <taxon>Mycobacteriales</taxon>
        <taxon>Mycobacteriaceae</taxon>
        <taxon>Mycobacterium</taxon>
    </lineage>
</organism>
<dbReference type="Proteomes" id="UP000467379">
    <property type="component" value="Chromosome"/>
</dbReference>